<dbReference type="GO" id="GO:0005829">
    <property type="term" value="C:cytosol"/>
    <property type="evidence" value="ECO:0007669"/>
    <property type="project" value="TreeGrafter"/>
</dbReference>
<protein>
    <recommendedName>
        <fullName evidence="3">Ribose 5-phosphate isomerase A</fullName>
        <ecNumber evidence="3">5.3.1.6</ecNumber>
    </recommendedName>
</protein>
<dbReference type="InterPro" id="IPR037171">
    <property type="entry name" value="NagB/RpiA_transferase-like"/>
</dbReference>
<evidence type="ECO:0000313" key="5">
    <source>
        <dbReference type="Proteomes" id="UP000253570"/>
    </source>
</evidence>
<dbReference type="GO" id="GO:0006014">
    <property type="term" value="P:D-ribose metabolic process"/>
    <property type="evidence" value="ECO:0007669"/>
    <property type="project" value="TreeGrafter"/>
</dbReference>
<dbReference type="PANTHER" id="PTHR11934:SF0">
    <property type="entry name" value="RIBOSE-5-PHOSPHATE ISOMERASE"/>
    <property type="match status" value="1"/>
</dbReference>
<dbReference type="GO" id="GO:0004751">
    <property type="term" value="F:ribose-5-phosphate isomerase activity"/>
    <property type="evidence" value="ECO:0007669"/>
    <property type="project" value="UniProtKB-UniRule"/>
</dbReference>
<evidence type="ECO:0000256" key="2">
    <source>
        <dbReference type="ARBA" id="ARBA00023235"/>
    </source>
</evidence>
<dbReference type="FunFam" id="3.40.50.1360:FF:000001">
    <property type="entry name" value="Ribose-5-phosphate isomerase A"/>
    <property type="match status" value="1"/>
</dbReference>
<dbReference type="Gene3D" id="3.40.50.1360">
    <property type="match status" value="1"/>
</dbReference>
<dbReference type="EMBL" id="QOQD01000008">
    <property type="protein sequence ID" value="RCL73256.1"/>
    <property type="molecule type" value="Genomic_DNA"/>
</dbReference>
<comment type="catalytic activity">
    <reaction evidence="1">
        <text>aldehydo-D-ribose 5-phosphate = D-ribulose 5-phosphate</text>
        <dbReference type="Rhea" id="RHEA:14657"/>
        <dbReference type="ChEBI" id="CHEBI:58121"/>
        <dbReference type="ChEBI" id="CHEBI:58273"/>
        <dbReference type="EC" id="5.3.1.6"/>
    </reaction>
</comment>
<dbReference type="EC" id="5.3.1.6" evidence="3"/>
<sequence length="250" mass="27773">MIEILIYKCCSISNKFLMTAQQKKINAAQLVIKKIKPGMSIGLGTGSTANEFIHILGKDKNLSQSLKCTSSSNQTIEIAKNYSIECLELDQFDYLDITIDGADEIDKNGDMIKGGGGALLREKMLANISKEYFIIIDDSKSVKTLGNFPLPIEIIPFSPKSTISQLDKVFKKYQMISQIEIRVDATGSNFITDGGNFIVDCYCKKILNSKELNPEIENIPSVITTGLFLNMSSSVIIGYDQYATEFNFDR</sequence>
<dbReference type="Gene3D" id="3.30.70.260">
    <property type="match status" value="1"/>
</dbReference>
<dbReference type="NCBIfam" id="NF001924">
    <property type="entry name" value="PRK00702.1"/>
    <property type="match status" value="1"/>
</dbReference>
<reference evidence="4 5" key="1">
    <citation type="journal article" date="2018" name="Microbiome">
        <title>Fine metagenomic profile of the Mediterranean stratified and mixed water columns revealed by assembly and recruitment.</title>
        <authorList>
            <person name="Haro-Moreno J.M."/>
            <person name="Lopez-Perez M."/>
            <person name="De La Torre J.R."/>
            <person name="Picazo A."/>
            <person name="Camacho A."/>
            <person name="Rodriguez-Valera F."/>
        </authorList>
    </citation>
    <scope>NUCLEOTIDE SEQUENCE [LARGE SCALE GENOMIC DNA]</scope>
    <source>
        <strain evidence="4">MED-G57</strain>
    </source>
</reference>
<dbReference type="Proteomes" id="UP000253570">
    <property type="component" value="Unassembled WGS sequence"/>
</dbReference>
<gene>
    <name evidence="4" type="ORF">DBW71_03965</name>
</gene>
<comment type="caution">
    <text evidence="4">The sequence shown here is derived from an EMBL/GenBank/DDBJ whole genome shotgun (WGS) entry which is preliminary data.</text>
</comment>
<organism evidence="4 5">
    <name type="scientific">PS1 clade bacterium</name>
    <dbReference type="NCBI Taxonomy" id="2175152"/>
    <lineage>
        <taxon>Bacteria</taxon>
        <taxon>Pseudomonadati</taxon>
        <taxon>Pseudomonadota</taxon>
        <taxon>Alphaproteobacteria</taxon>
        <taxon>PS1 clade</taxon>
    </lineage>
</organism>
<dbReference type="SUPFAM" id="SSF100950">
    <property type="entry name" value="NagB/RpiA/CoA transferase-like"/>
    <property type="match status" value="1"/>
</dbReference>
<dbReference type="CDD" id="cd01398">
    <property type="entry name" value="RPI_A"/>
    <property type="match status" value="1"/>
</dbReference>
<dbReference type="SUPFAM" id="SSF75445">
    <property type="entry name" value="D-ribose-5-phosphate isomerase (RpiA), lid domain"/>
    <property type="match status" value="1"/>
</dbReference>
<evidence type="ECO:0000313" key="4">
    <source>
        <dbReference type="EMBL" id="RCL73256.1"/>
    </source>
</evidence>
<dbReference type="Pfam" id="PF06026">
    <property type="entry name" value="Rib_5-P_isom_A"/>
    <property type="match status" value="1"/>
</dbReference>
<dbReference type="NCBIfam" id="TIGR00021">
    <property type="entry name" value="rpiA"/>
    <property type="match status" value="1"/>
</dbReference>
<name>A0A368DPK2_9PROT</name>
<evidence type="ECO:0000256" key="1">
    <source>
        <dbReference type="ARBA" id="ARBA00001713"/>
    </source>
</evidence>
<dbReference type="AlphaFoldDB" id="A0A368DPK2"/>
<keyword evidence="2 4" id="KW-0413">Isomerase</keyword>
<evidence type="ECO:0000256" key="3">
    <source>
        <dbReference type="NCBIfam" id="TIGR00021"/>
    </source>
</evidence>
<dbReference type="PANTHER" id="PTHR11934">
    <property type="entry name" value="RIBOSE-5-PHOSPHATE ISOMERASE"/>
    <property type="match status" value="1"/>
</dbReference>
<dbReference type="InterPro" id="IPR004788">
    <property type="entry name" value="Ribose5P_isomerase_type_A"/>
</dbReference>
<accession>A0A368DPK2</accession>
<dbReference type="GO" id="GO:0009052">
    <property type="term" value="P:pentose-phosphate shunt, non-oxidative branch"/>
    <property type="evidence" value="ECO:0007669"/>
    <property type="project" value="InterPro"/>
</dbReference>
<proteinExistence type="predicted"/>